<keyword evidence="2 9" id="KW-0813">Transport</keyword>
<dbReference type="SMART" id="SM00116">
    <property type="entry name" value="CBS"/>
    <property type="match status" value="2"/>
</dbReference>
<evidence type="ECO:0000256" key="2">
    <source>
        <dbReference type="ARBA" id="ARBA00022448"/>
    </source>
</evidence>
<feature type="domain" description="CBS" evidence="10">
    <location>
        <begin position="587"/>
        <end position="650"/>
    </location>
</feature>
<dbReference type="CDD" id="cd04591">
    <property type="entry name" value="CBS_pair_voltage-gated_CLC_euk_bac"/>
    <property type="match status" value="1"/>
</dbReference>
<dbReference type="RefSeq" id="XP_002669766.1">
    <property type="nucleotide sequence ID" value="XM_002669720.1"/>
</dbReference>
<dbReference type="eggNOG" id="KOG0475">
    <property type="taxonomic scope" value="Eukaryota"/>
</dbReference>
<evidence type="ECO:0000313" key="12">
    <source>
        <dbReference type="Proteomes" id="UP000006671"/>
    </source>
</evidence>
<feature type="transmembrane region" description="Helical" evidence="9">
    <location>
        <begin position="194"/>
        <end position="216"/>
    </location>
</feature>
<dbReference type="EMBL" id="GG738923">
    <property type="protein sequence ID" value="EFC37022.1"/>
    <property type="molecule type" value="Genomic_DNA"/>
</dbReference>
<dbReference type="Proteomes" id="UP000006671">
    <property type="component" value="Unassembled WGS sequence"/>
</dbReference>
<evidence type="ECO:0000313" key="11">
    <source>
        <dbReference type="EMBL" id="EFC37022.1"/>
    </source>
</evidence>
<sequence>MSFIGSFSTDEEKDQIRMSLLTTTNPEPPKNPYHDNENISTIDWRADIKKERKNRAKLYSKTGIWATLHKGYYASQGWIMTFLIGAWIGIFASIVDKGMEWLAGFKEGVCVNYFLATQTRCCVEVPVGIKCEDWKTWSEIFGIYETNGAYAFDYFAYIFIAVCMATLSAWFVKSLAPWAAGSGIPEVKTILGGFVIKGCLGIMTLIVKIIGLVLAVGSGLTLGKEGPMVHVGGCVGNVFSRIFSKYRNNEAKKREMISASCAAGVACAFGTPAGGTLFSLEELSSYFPPKTLFRTFFACVIGALTLQIINPRPSGKIVLYSISYHVNWKWFELIAFIFLGIVGGLLGALFTKLNISFIKNVRKKYFGKWPILETIGLTILTSVLCYWNEYSRMPMSDLIARLFENTCTENSSADSIFVELCDPTNFWAMGKLMISFVLRFILLSLTVGIKIPSGVLVPSLAIGACYGTLVGSIMKYVQLTFPDSPFFQECYAGGEGSCVVPGMYAVIGAATMLGGVCRITVSLAVIMFELTGGLEYLVPIMLSVMFAKWVGDAFNRESIYELNIEMNQYPFLHNDEVDTDDTAKHIMTTHKLKVIFVEGATVGEVRQSLLREGLKLYGFPIVDNSDDRRVLGFITQAALQDALLTNDRRINDQTEIVFSDLHKSERQISLINKIDLSSFLDEIPIQVPTQMPGDRLYNMFRAMGVRYCLVLHNSKLVGIITKKDLVKWLHHGHSHDSKPSTPSSDGIAIVDIHDLATTTKTSLNIDSNEVVERKSIEDDDYQSQKDE</sequence>
<dbReference type="PRINTS" id="PR00762">
    <property type="entry name" value="CLCHANNEL"/>
</dbReference>
<protein>
    <recommendedName>
        <fullName evidence="9">Chloride channel protein</fullName>
    </recommendedName>
</protein>
<dbReference type="Pfam" id="PF00654">
    <property type="entry name" value="Voltage_CLC"/>
    <property type="match status" value="1"/>
</dbReference>
<feature type="transmembrane region" description="Helical" evidence="9">
    <location>
        <begin position="432"/>
        <end position="449"/>
    </location>
</feature>
<feature type="transmembrane region" description="Helical" evidence="9">
    <location>
        <begin position="154"/>
        <end position="173"/>
    </location>
</feature>
<comment type="subcellular location">
    <subcellularLocation>
        <location evidence="1 9">Membrane</location>
        <topology evidence="1 9">Multi-pass membrane protein</topology>
    </subcellularLocation>
</comment>
<dbReference type="VEuPathDB" id="AmoebaDB:NAEGRDRAFT_82075"/>
<keyword evidence="5 9" id="KW-0406">Ion transport</keyword>
<feature type="transmembrane region" description="Helical" evidence="9">
    <location>
        <begin position="292"/>
        <end position="309"/>
    </location>
</feature>
<dbReference type="InterPro" id="IPR001807">
    <property type="entry name" value="ClC"/>
</dbReference>
<dbReference type="GO" id="GO:0005794">
    <property type="term" value="C:Golgi apparatus"/>
    <property type="evidence" value="ECO:0007669"/>
    <property type="project" value="TreeGrafter"/>
</dbReference>
<evidence type="ECO:0000256" key="9">
    <source>
        <dbReference type="RuleBase" id="RU361221"/>
    </source>
</evidence>
<dbReference type="OrthoDB" id="44789at2759"/>
<keyword evidence="12" id="KW-1185">Reference proteome</keyword>
<proteinExistence type="inferred from homology"/>
<feature type="transmembrane region" description="Helical" evidence="9">
    <location>
        <begin position="77"/>
        <end position="95"/>
    </location>
</feature>
<keyword evidence="7 9" id="KW-0868">Chloride</keyword>
<dbReference type="GeneID" id="8856270"/>
<dbReference type="PANTHER" id="PTHR45711">
    <property type="entry name" value="CHLORIDE CHANNEL PROTEIN"/>
    <property type="match status" value="1"/>
</dbReference>
<evidence type="ECO:0000256" key="6">
    <source>
        <dbReference type="ARBA" id="ARBA00023136"/>
    </source>
</evidence>
<reference evidence="11 12" key="1">
    <citation type="journal article" date="2010" name="Cell">
        <title>The genome of Naegleria gruberi illuminates early eukaryotic versatility.</title>
        <authorList>
            <person name="Fritz-Laylin L.K."/>
            <person name="Prochnik S.E."/>
            <person name="Ginger M.L."/>
            <person name="Dacks J.B."/>
            <person name="Carpenter M.L."/>
            <person name="Field M.C."/>
            <person name="Kuo A."/>
            <person name="Paredez A."/>
            <person name="Chapman J."/>
            <person name="Pham J."/>
            <person name="Shu S."/>
            <person name="Neupane R."/>
            <person name="Cipriano M."/>
            <person name="Mancuso J."/>
            <person name="Tu H."/>
            <person name="Salamov A."/>
            <person name="Lindquist E."/>
            <person name="Shapiro H."/>
            <person name="Lucas S."/>
            <person name="Grigoriev I.V."/>
            <person name="Cande W.Z."/>
            <person name="Fulton C."/>
            <person name="Rokhsar D.S."/>
            <person name="Dawson S.C."/>
        </authorList>
    </citation>
    <scope>NUCLEOTIDE SEQUENCE [LARGE SCALE GENOMIC DNA]</scope>
    <source>
        <strain evidence="11 12">NEG-M</strain>
    </source>
</reference>
<dbReference type="SUPFAM" id="SSF54631">
    <property type="entry name" value="CBS-domain pair"/>
    <property type="match status" value="1"/>
</dbReference>
<dbReference type="GO" id="GO:0005769">
    <property type="term" value="C:early endosome"/>
    <property type="evidence" value="ECO:0007669"/>
    <property type="project" value="TreeGrafter"/>
</dbReference>
<keyword evidence="3 9" id="KW-0812">Transmembrane</keyword>
<dbReference type="InterPro" id="IPR014743">
    <property type="entry name" value="Cl-channel_core"/>
</dbReference>
<feature type="transmembrane region" description="Helical" evidence="9">
    <location>
        <begin position="498"/>
        <end position="528"/>
    </location>
</feature>
<dbReference type="OMA" id="MFLKINM"/>
<feature type="transmembrane region" description="Helical" evidence="9">
    <location>
        <begin position="256"/>
        <end position="280"/>
    </location>
</feature>
<feature type="transmembrane region" description="Helical" evidence="9">
    <location>
        <begin position="455"/>
        <end position="477"/>
    </location>
</feature>
<evidence type="ECO:0000256" key="8">
    <source>
        <dbReference type="PROSITE-ProRule" id="PRU00703"/>
    </source>
</evidence>
<evidence type="ECO:0000256" key="5">
    <source>
        <dbReference type="ARBA" id="ARBA00023065"/>
    </source>
</evidence>
<dbReference type="AlphaFoldDB" id="D2W1T3"/>
<evidence type="ECO:0000256" key="7">
    <source>
        <dbReference type="ARBA" id="ARBA00023214"/>
    </source>
</evidence>
<accession>D2W1T3</accession>
<gene>
    <name evidence="11" type="ORF">NAEGRDRAFT_82075</name>
</gene>
<evidence type="ECO:0000256" key="3">
    <source>
        <dbReference type="ARBA" id="ARBA00022692"/>
    </source>
</evidence>
<name>D2W1T3_NAEGR</name>
<comment type="similarity">
    <text evidence="9">Belongs to the chloride channel (TC 2.A.49) family.</text>
</comment>
<feature type="transmembrane region" description="Helical" evidence="9">
    <location>
        <begin position="330"/>
        <end position="349"/>
    </location>
</feature>
<dbReference type="PANTHER" id="PTHR45711:SF6">
    <property type="entry name" value="CHLORIDE CHANNEL PROTEIN"/>
    <property type="match status" value="1"/>
</dbReference>
<evidence type="ECO:0000256" key="4">
    <source>
        <dbReference type="ARBA" id="ARBA00022989"/>
    </source>
</evidence>
<dbReference type="SUPFAM" id="SSF81340">
    <property type="entry name" value="Clc chloride channel"/>
    <property type="match status" value="1"/>
</dbReference>
<feature type="domain" description="CBS" evidence="10">
    <location>
        <begin position="680"/>
        <end position="737"/>
    </location>
</feature>
<dbReference type="Gene3D" id="3.10.580.10">
    <property type="entry name" value="CBS-domain"/>
    <property type="match status" value="1"/>
</dbReference>
<evidence type="ECO:0000256" key="1">
    <source>
        <dbReference type="ARBA" id="ARBA00004141"/>
    </source>
</evidence>
<dbReference type="InterPro" id="IPR000644">
    <property type="entry name" value="CBS_dom"/>
</dbReference>
<dbReference type="InterPro" id="IPR046342">
    <property type="entry name" value="CBS_dom_sf"/>
</dbReference>
<dbReference type="Gene3D" id="1.10.3080.10">
    <property type="entry name" value="Clc chloride channel"/>
    <property type="match status" value="1"/>
</dbReference>
<dbReference type="FunCoup" id="D2W1T3">
    <property type="interactions" value="244"/>
</dbReference>
<feature type="transmembrane region" description="Helical" evidence="9">
    <location>
        <begin position="369"/>
        <end position="387"/>
    </location>
</feature>
<keyword evidence="6 9" id="KW-0472">Membrane</keyword>
<organism evidence="12">
    <name type="scientific">Naegleria gruberi</name>
    <name type="common">Amoeba</name>
    <dbReference type="NCBI Taxonomy" id="5762"/>
    <lineage>
        <taxon>Eukaryota</taxon>
        <taxon>Discoba</taxon>
        <taxon>Heterolobosea</taxon>
        <taxon>Tetramitia</taxon>
        <taxon>Eutetramitia</taxon>
        <taxon>Vahlkampfiidae</taxon>
        <taxon>Naegleria</taxon>
    </lineage>
</organism>
<dbReference type="STRING" id="5762.D2W1T3"/>
<dbReference type="GO" id="GO:0005886">
    <property type="term" value="C:plasma membrane"/>
    <property type="evidence" value="ECO:0007669"/>
    <property type="project" value="TreeGrafter"/>
</dbReference>
<dbReference type="KEGG" id="ngr:NAEGRDRAFT_82075"/>
<evidence type="ECO:0000259" key="10">
    <source>
        <dbReference type="PROSITE" id="PS51371"/>
    </source>
</evidence>
<dbReference type="CDD" id="cd03684">
    <property type="entry name" value="ClC_3_like"/>
    <property type="match status" value="1"/>
</dbReference>
<dbReference type="InParanoid" id="D2W1T3"/>
<keyword evidence="4 9" id="KW-1133">Transmembrane helix</keyword>
<keyword evidence="8" id="KW-0129">CBS domain</keyword>
<dbReference type="PROSITE" id="PS51371">
    <property type="entry name" value="CBS"/>
    <property type="match status" value="2"/>
</dbReference>
<dbReference type="Pfam" id="PF00571">
    <property type="entry name" value="CBS"/>
    <property type="match status" value="1"/>
</dbReference>
<dbReference type="GO" id="GO:0005247">
    <property type="term" value="F:voltage-gated chloride channel activity"/>
    <property type="evidence" value="ECO:0007669"/>
    <property type="project" value="TreeGrafter"/>
</dbReference>